<sequence>MAMAKSFLLLILSILLRCKILTFTPLSQKYCNNLPSVPNQFYNKAVLNLAFLEPKQQNDDVLPAIRYISTPRSVNRKMMPPPELINEKDVVALTERNFTNFIENNQRVQVIFHSSAWKVTGASLVAKVDCETLAEMYKIVR</sequence>
<reference evidence="2 3" key="1">
    <citation type="submission" date="2013-10" db="EMBL/GenBank/DDBJ databases">
        <authorList>
            <consortium name="International Citrus Genome Consortium"/>
            <person name="Jenkins J."/>
            <person name="Schmutz J."/>
            <person name="Prochnik S."/>
            <person name="Rokhsar D."/>
            <person name="Gmitter F."/>
            <person name="Ollitrault P."/>
            <person name="Machado M."/>
            <person name="Talon M."/>
            <person name="Wincker P."/>
            <person name="Jaillon O."/>
            <person name="Morgante M."/>
        </authorList>
    </citation>
    <scope>NUCLEOTIDE SEQUENCE</scope>
    <source>
        <strain evidence="3">cv. Clemenules</strain>
    </source>
</reference>
<keyword evidence="3" id="KW-1185">Reference proteome</keyword>
<dbReference type="AlphaFoldDB" id="V4TD63"/>
<proteinExistence type="predicted"/>
<evidence type="ECO:0000313" key="3">
    <source>
        <dbReference type="Proteomes" id="UP000030687"/>
    </source>
</evidence>
<name>V4TD63_CITCL</name>
<dbReference type="InParanoid" id="V4TD63"/>
<dbReference type="KEGG" id="cic:CICLE_v10033024mg"/>
<accession>V4TD63</accession>
<feature type="chain" id="PRO_5004727565" evidence="1">
    <location>
        <begin position="19"/>
        <end position="141"/>
    </location>
</feature>
<dbReference type="EMBL" id="KI536726">
    <property type="protein sequence ID" value="ESR49540.1"/>
    <property type="molecule type" value="Genomic_DNA"/>
</dbReference>
<gene>
    <name evidence="2" type="ORF">CICLE_v10033024mg</name>
</gene>
<feature type="signal peptide" evidence="1">
    <location>
        <begin position="1"/>
        <end position="18"/>
    </location>
</feature>
<evidence type="ECO:0000313" key="2">
    <source>
        <dbReference type="EMBL" id="ESR49540.1"/>
    </source>
</evidence>
<dbReference type="Proteomes" id="UP000030687">
    <property type="component" value="Unassembled WGS sequence"/>
</dbReference>
<protein>
    <submittedName>
        <fullName evidence="2">Uncharacterized protein</fullName>
    </submittedName>
</protein>
<organism evidence="2 3">
    <name type="scientific">Citrus clementina</name>
    <name type="common">Clementine</name>
    <name type="synonym">Citrus deliciosa x Citrus sinensis</name>
    <dbReference type="NCBI Taxonomy" id="85681"/>
    <lineage>
        <taxon>Eukaryota</taxon>
        <taxon>Viridiplantae</taxon>
        <taxon>Streptophyta</taxon>
        <taxon>Embryophyta</taxon>
        <taxon>Tracheophyta</taxon>
        <taxon>Spermatophyta</taxon>
        <taxon>Magnoliopsida</taxon>
        <taxon>eudicotyledons</taxon>
        <taxon>Gunneridae</taxon>
        <taxon>Pentapetalae</taxon>
        <taxon>rosids</taxon>
        <taxon>malvids</taxon>
        <taxon>Sapindales</taxon>
        <taxon>Rutaceae</taxon>
        <taxon>Aurantioideae</taxon>
        <taxon>Citrus</taxon>
    </lineage>
</organism>
<keyword evidence="1" id="KW-0732">Signal</keyword>
<evidence type="ECO:0000256" key="1">
    <source>
        <dbReference type="SAM" id="SignalP"/>
    </source>
</evidence>
<dbReference type="Gramene" id="ESR49540">
    <property type="protein sequence ID" value="ESR49540"/>
    <property type="gene ID" value="CICLE_v10033024mg"/>
</dbReference>